<dbReference type="Gene3D" id="3.40.50.510">
    <property type="entry name" value="Phosphotransferase system, mannose-type IIA component"/>
    <property type="match status" value="1"/>
</dbReference>
<organism evidence="4 5">
    <name type="scientific">Kitasatospora nipponensis</name>
    <dbReference type="NCBI Taxonomy" id="258049"/>
    <lineage>
        <taxon>Bacteria</taxon>
        <taxon>Bacillati</taxon>
        <taxon>Actinomycetota</taxon>
        <taxon>Actinomycetes</taxon>
        <taxon>Kitasatosporales</taxon>
        <taxon>Streptomycetaceae</taxon>
        <taxon>Kitasatospora</taxon>
    </lineage>
</organism>
<dbReference type="InterPro" id="IPR036662">
    <property type="entry name" value="PTS_EIIA_man-typ_sf"/>
</dbReference>
<reference evidence="4 5" key="1">
    <citation type="journal article" date="2019" name="Int. J. Syst. Evol. Microbiol.">
        <title>The Global Catalogue of Microorganisms (GCM) 10K type strain sequencing project: providing services to taxonomists for standard genome sequencing and annotation.</title>
        <authorList>
            <consortium name="The Broad Institute Genomics Platform"/>
            <consortium name="The Broad Institute Genome Sequencing Center for Infectious Disease"/>
            <person name="Wu L."/>
            <person name="Ma J."/>
        </authorList>
    </citation>
    <scope>NUCLEOTIDE SEQUENCE [LARGE SCALE GENOMIC DNA]</scope>
    <source>
        <strain evidence="4 5">JCM 13004</strain>
    </source>
</reference>
<gene>
    <name evidence="4" type="ORF">GCM10009665_76290</name>
</gene>
<dbReference type="SUPFAM" id="SSF53062">
    <property type="entry name" value="PTS system fructose IIA component-like"/>
    <property type="match status" value="1"/>
</dbReference>
<evidence type="ECO:0000256" key="2">
    <source>
        <dbReference type="SAM" id="MobiDB-lite"/>
    </source>
</evidence>
<keyword evidence="1" id="KW-0808">Transferase</keyword>
<dbReference type="Proteomes" id="UP001500037">
    <property type="component" value="Unassembled WGS sequence"/>
</dbReference>
<sequence>MRRIGGGGYGAGAGRDGSDLPQLGLDRSGSRERGESWEQPMGQRDSTGADVIPIREAPSVARVPSQSPVRAGALGRVGVVLVSQSRDLAEDVADLARAMAQGEDPAPVAATGGHPDDGLGSSALLIAAAARRVDQGHGVAVLADLPDAVHTVAALLAAADEHGLPFPVRFADAPFVEGAVAAVLTATAGGDLTAVLDAAEETYRQRKA</sequence>
<dbReference type="Pfam" id="PF03610">
    <property type="entry name" value="EIIA-man"/>
    <property type="match status" value="1"/>
</dbReference>
<accession>A0ABN1T918</accession>
<evidence type="ECO:0000313" key="5">
    <source>
        <dbReference type="Proteomes" id="UP001500037"/>
    </source>
</evidence>
<dbReference type="PANTHER" id="PTHR38594:SF1">
    <property type="entry name" value="PEP-DEPENDENT DIHYDROXYACETONE KINASE, PHOSPHORYL DONOR SUBUNIT DHAM"/>
    <property type="match status" value="1"/>
</dbReference>
<dbReference type="InterPro" id="IPR004701">
    <property type="entry name" value="PTS_EIIA_man-typ"/>
</dbReference>
<feature type="region of interest" description="Disordered" evidence="2">
    <location>
        <begin position="1"/>
        <end position="50"/>
    </location>
</feature>
<comment type="caution">
    <text evidence="4">The sequence shown here is derived from an EMBL/GenBank/DDBJ whole genome shotgun (WGS) entry which is preliminary data.</text>
</comment>
<evidence type="ECO:0000259" key="3">
    <source>
        <dbReference type="PROSITE" id="PS51096"/>
    </source>
</evidence>
<name>A0ABN1T918_9ACTN</name>
<evidence type="ECO:0000313" key="4">
    <source>
        <dbReference type="EMBL" id="GAA1069209.1"/>
    </source>
</evidence>
<dbReference type="EMBL" id="BAAALF010000316">
    <property type="protein sequence ID" value="GAA1069209.1"/>
    <property type="molecule type" value="Genomic_DNA"/>
</dbReference>
<feature type="domain" description="PTS EIIA type-4" evidence="3">
    <location>
        <begin position="76"/>
        <end position="207"/>
    </location>
</feature>
<protein>
    <recommendedName>
        <fullName evidence="3">PTS EIIA type-4 domain-containing protein</fullName>
    </recommendedName>
</protein>
<dbReference type="PANTHER" id="PTHR38594">
    <property type="entry name" value="PEP-DEPENDENT DIHYDROXYACETONE KINASE, PHOSPHORYL DONOR SUBUNIT DHAM"/>
    <property type="match status" value="1"/>
</dbReference>
<evidence type="ECO:0000256" key="1">
    <source>
        <dbReference type="ARBA" id="ARBA00022679"/>
    </source>
</evidence>
<dbReference type="PROSITE" id="PS51096">
    <property type="entry name" value="PTS_EIIA_TYPE_4"/>
    <property type="match status" value="1"/>
</dbReference>
<proteinExistence type="predicted"/>
<keyword evidence="5" id="KW-1185">Reference proteome</keyword>
<feature type="compositionally biased region" description="Gly residues" evidence="2">
    <location>
        <begin position="1"/>
        <end position="15"/>
    </location>
</feature>
<dbReference type="InterPro" id="IPR039643">
    <property type="entry name" value="DhaM"/>
</dbReference>